<dbReference type="OrthoDB" id="8266279at2"/>
<organism evidence="2 3">
    <name type="scientific">Alteraurantiacibacter aquimixticola</name>
    <dbReference type="NCBI Taxonomy" id="2489173"/>
    <lineage>
        <taxon>Bacteria</taxon>
        <taxon>Pseudomonadati</taxon>
        <taxon>Pseudomonadota</taxon>
        <taxon>Alphaproteobacteria</taxon>
        <taxon>Sphingomonadales</taxon>
        <taxon>Erythrobacteraceae</taxon>
        <taxon>Alteraurantiacibacter</taxon>
    </lineage>
</organism>
<evidence type="ECO:0000256" key="1">
    <source>
        <dbReference type="SAM" id="Phobius"/>
    </source>
</evidence>
<proteinExistence type="predicted"/>
<name>A0A4T3F5Y9_9SPHN</name>
<keyword evidence="1" id="KW-1133">Transmembrane helix</keyword>
<protein>
    <recommendedName>
        <fullName evidence="4">DUF2029 domain-containing protein</fullName>
    </recommendedName>
</protein>
<feature type="transmembrane region" description="Helical" evidence="1">
    <location>
        <begin position="291"/>
        <end position="311"/>
    </location>
</feature>
<accession>A0A4T3F5Y9</accession>
<dbReference type="AlphaFoldDB" id="A0A4T3F5Y9"/>
<keyword evidence="1" id="KW-0472">Membrane</keyword>
<keyword evidence="3" id="KW-1185">Reference proteome</keyword>
<reference evidence="2 3" key="1">
    <citation type="submission" date="2019-04" db="EMBL/GenBank/DDBJ databases">
        <title>Altererythrobacter aquimixticola sp. nov., isolated from sediment of junction between the ocean and a freshwater spring.</title>
        <authorList>
            <person name="Yoon J.-H."/>
        </authorList>
    </citation>
    <scope>NUCLEOTIDE SEQUENCE [LARGE SCALE GENOMIC DNA]</scope>
    <source>
        <strain evidence="2 3">SSKS-13</strain>
    </source>
</reference>
<feature type="transmembrane region" description="Helical" evidence="1">
    <location>
        <begin position="16"/>
        <end position="37"/>
    </location>
</feature>
<feature type="transmembrane region" description="Helical" evidence="1">
    <location>
        <begin position="238"/>
        <end position="257"/>
    </location>
</feature>
<evidence type="ECO:0000313" key="3">
    <source>
        <dbReference type="Proteomes" id="UP000309389"/>
    </source>
</evidence>
<comment type="caution">
    <text evidence="2">The sequence shown here is derived from an EMBL/GenBank/DDBJ whole genome shotgun (WGS) entry which is preliminary data.</text>
</comment>
<dbReference type="RefSeq" id="WP_136691601.1">
    <property type="nucleotide sequence ID" value="NZ_SSHH01000001.1"/>
</dbReference>
<gene>
    <name evidence="2" type="ORF">E5222_00770</name>
</gene>
<evidence type="ECO:0000313" key="2">
    <source>
        <dbReference type="EMBL" id="TIX51052.1"/>
    </source>
</evidence>
<feature type="transmembrane region" description="Helical" evidence="1">
    <location>
        <begin position="318"/>
        <end position="336"/>
    </location>
</feature>
<sequence length="373" mass="40825">MGINARRLPWDRFAHWAPGAAMLVMAFTAVLLVAAVLTERTGFSEPDSVPFPSTELVEEMVDAELGDDDDRDTDLALYDRIAERVAAGEDYYAAAVAEQRAGDFPVRPGTTVRLPTLAYLNAWIGQGGLAVLAVLVGLATLIAWWRRLDDEPGGEEHRNIAMLLLVIGAGIGLKAEYLVLHEVWAGVLLALSFGVHRPGKWGLAWLAAAAALAIREHALPFVLLMGAFALFRRDWRELAAWTGLVLVFAVVWAAHLAQVDALISEADPRSPAWLVLRGLGGWTLNITESSVLHLVPGWLAAPLVLLPLLGWAGWKSDAGLFGFLLFLGYGVFFMLAGRDNNFYWALVVTPCWFMGYAFVPRALRSLWNSARGR</sequence>
<feature type="transmembrane region" description="Helical" evidence="1">
    <location>
        <begin position="342"/>
        <end position="363"/>
    </location>
</feature>
<keyword evidence="1" id="KW-0812">Transmembrane</keyword>
<dbReference type="EMBL" id="SSHH01000001">
    <property type="protein sequence ID" value="TIX51052.1"/>
    <property type="molecule type" value="Genomic_DNA"/>
</dbReference>
<dbReference type="Proteomes" id="UP000309389">
    <property type="component" value="Unassembled WGS sequence"/>
</dbReference>
<feature type="transmembrane region" description="Helical" evidence="1">
    <location>
        <begin position="123"/>
        <end position="145"/>
    </location>
</feature>
<evidence type="ECO:0008006" key="4">
    <source>
        <dbReference type="Google" id="ProtNLM"/>
    </source>
</evidence>
<feature type="transmembrane region" description="Helical" evidence="1">
    <location>
        <begin position="157"/>
        <end position="173"/>
    </location>
</feature>
<feature type="transmembrane region" description="Helical" evidence="1">
    <location>
        <begin position="202"/>
        <end position="231"/>
    </location>
</feature>